<comment type="caution">
    <text evidence="1">The sequence shown here is derived from an EMBL/GenBank/DDBJ whole genome shotgun (WGS) entry which is preliminary data.</text>
</comment>
<organism evidence="1 2">
    <name type="scientific">Trichinella nelsoni</name>
    <dbReference type="NCBI Taxonomy" id="6336"/>
    <lineage>
        <taxon>Eukaryota</taxon>
        <taxon>Metazoa</taxon>
        <taxon>Ecdysozoa</taxon>
        <taxon>Nematoda</taxon>
        <taxon>Enoplea</taxon>
        <taxon>Dorylaimia</taxon>
        <taxon>Trichinellida</taxon>
        <taxon>Trichinellidae</taxon>
        <taxon>Trichinella</taxon>
    </lineage>
</organism>
<sequence>MCNGKAFCQQVQIFNIEYHRSDSEFTKSNCKLCVMTINYYITDFQLLQYTLKFFVQYHFAYFFYLREKKIKKFVLFTYSQSKIQQRKKQLTGMNRRRMFEIQLCSELHLMLLALSQAHNFFMSCEINKQATLAENPIDFPITSK</sequence>
<protein>
    <submittedName>
        <fullName evidence="1">Uncharacterized protein</fullName>
    </submittedName>
</protein>
<evidence type="ECO:0000313" key="2">
    <source>
        <dbReference type="Proteomes" id="UP000054630"/>
    </source>
</evidence>
<reference evidence="1 2" key="1">
    <citation type="submission" date="2015-01" db="EMBL/GenBank/DDBJ databases">
        <title>Evolution of Trichinella species and genotypes.</title>
        <authorList>
            <person name="Korhonen P.K."/>
            <person name="Edoardo P."/>
            <person name="Giuseppe L.R."/>
            <person name="Gasser R.B."/>
        </authorList>
    </citation>
    <scope>NUCLEOTIDE SEQUENCE [LARGE SCALE GENOMIC DNA]</scope>
    <source>
        <strain evidence="1">ISS37</strain>
    </source>
</reference>
<accession>A0A0V0SM20</accession>
<evidence type="ECO:0000313" key="1">
    <source>
        <dbReference type="EMBL" id="KRX27411.1"/>
    </source>
</evidence>
<gene>
    <name evidence="1" type="ORF">T07_3344</name>
</gene>
<dbReference type="Proteomes" id="UP000054630">
    <property type="component" value="Unassembled WGS sequence"/>
</dbReference>
<dbReference type="AlphaFoldDB" id="A0A0V0SM20"/>
<name>A0A0V0SM20_9BILA</name>
<proteinExistence type="predicted"/>
<dbReference type="EMBL" id="JYDL01000003">
    <property type="protein sequence ID" value="KRX27411.1"/>
    <property type="molecule type" value="Genomic_DNA"/>
</dbReference>
<keyword evidence="2" id="KW-1185">Reference proteome</keyword>
<dbReference type="OrthoDB" id="10424546at2759"/>